<name>A0A0F9FCG6_9ZZZZ</name>
<proteinExistence type="predicted"/>
<dbReference type="EMBL" id="LAZR01024140">
    <property type="protein sequence ID" value="KKL76156.1"/>
    <property type="molecule type" value="Genomic_DNA"/>
</dbReference>
<protein>
    <submittedName>
        <fullName evidence="1">Uncharacterized protein</fullName>
    </submittedName>
</protein>
<evidence type="ECO:0000313" key="1">
    <source>
        <dbReference type="EMBL" id="KKL76156.1"/>
    </source>
</evidence>
<comment type="caution">
    <text evidence="1">The sequence shown here is derived from an EMBL/GenBank/DDBJ whole genome shotgun (WGS) entry which is preliminary data.</text>
</comment>
<dbReference type="AlphaFoldDB" id="A0A0F9FCG6"/>
<gene>
    <name evidence="1" type="ORF">LCGC14_2047730</name>
</gene>
<organism evidence="1">
    <name type="scientific">marine sediment metagenome</name>
    <dbReference type="NCBI Taxonomy" id="412755"/>
    <lineage>
        <taxon>unclassified sequences</taxon>
        <taxon>metagenomes</taxon>
        <taxon>ecological metagenomes</taxon>
    </lineage>
</organism>
<reference evidence="1" key="1">
    <citation type="journal article" date="2015" name="Nature">
        <title>Complex archaea that bridge the gap between prokaryotes and eukaryotes.</title>
        <authorList>
            <person name="Spang A."/>
            <person name="Saw J.H."/>
            <person name="Jorgensen S.L."/>
            <person name="Zaremba-Niedzwiedzka K."/>
            <person name="Martijn J."/>
            <person name="Lind A.E."/>
            <person name="van Eijk R."/>
            <person name="Schleper C."/>
            <person name="Guy L."/>
            <person name="Ettema T.J."/>
        </authorList>
    </citation>
    <scope>NUCLEOTIDE SEQUENCE</scope>
</reference>
<accession>A0A0F9FCG6</accession>
<sequence>MKKKKNAIRRAKIKNSKAVQPNNLIEVKNHTNLIFFADLYESPIIEDIERENKEIYQNII</sequence>